<keyword evidence="1" id="KW-0677">Repeat</keyword>
<dbReference type="PANTHER" id="PTHR24637">
    <property type="entry name" value="COLLAGEN"/>
    <property type="match status" value="1"/>
</dbReference>
<evidence type="ECO:0000313" key="4">
    <source>
        <dbReference type="Proteomes" id="UP000887575"/>
    </source>
</evidence>
<protein>
    <submittedName>
        <fullName evidence="5">Uncharacterized protein</fullName>
    </submittedName>
</protein>
<keyword evidence="3" id="KW-0812">Transmembrane</keyword>
<evidence type="ECO:0000313" key="5">
    <source>
        <dbReference type="WBParaSite" id="MBELARI_LOCUS16765"/>
    </source>
</evidence>
<feature type="compositionally biased region" description="Pro residues" evidence="2">
    <location>
        <begin position="312"/>
        <end position="321"/>
    </location>
</feature>
<sequence>MSFGYGIHDWLSHPQPGDRCSLNLNAKKAILAFLSFLLLLFLSIFEYFFIDKFLLVFPPPLVHAILFLFELLSFLLFIHSLFNEKPALSLPFCITQIIRSLVLFGVIIYYIIDVFQEEKMPIEHRNNNQIKWTAKLVGHLFFVLMGHIFLFYIGYSTYKIFSNVYRGPSLRKEMNERISYEYPTPACGTDNGCPRGNPGRPGLPGLNGFPGFPGQIGEIGLPGMEIDYKLAYKPGCRVCPGGMRGPPGIHGDRGPPGRRGLDGPSGLYGRPGEVGRTGLDGISGIPGMPGKDGEPGEQGSEGSLGEKGPKGVPGPPGPPGPKGNSGFPGIPVGNSGDEGPPGFDGIDGDPGNPGFDGFPGDDGVRGPPGNDATYCRCPDRRS</sequence>
<evidence type="ECO:0000256" key="3">
    <source>
        <dbReference type="SAM" id="Phobius"/>
    </source>
</evidence>
<evidence type="ECO:0000256" key="2">
    <source>
        <dbReference type="SAM" id="MobiDB-lite"/>
    </source>
</evidence>
<feature type="transmembrane region" description="Helical" evidence="3">
    <location>
        <begin position="88"/>
        <end position="112"/>
    </location>
</feature>
<keyword evidence="4" id="KW-1185">Reference proteome</keyword>
<feature type="transmembrane region" description="Helical" evidence="3">
    <location>
        <begin position="132"/>
        <end position="155"/>
    </location>
</feature>
<feature type="transmembrane region" description="Helical" evidence="3">
    <location>
        <begin position="29"/>
        <end position="49"/>
    </location>
</feature>
<feature type="transmembrane region" description="Helical" evidence="3">
    <location>
        <begin position="61"/>
        <end position="82"/>
    </location>
</feature>
<dbReference type="AlphaFoldDB" id="A0AAF3J541"/>
<dbReference type="WBParaSite" id="MBELARI_LOCUS16765">
    <property type="protein sequence ID" value="MBELARI_LOCUS16765"/>
    <property type="gene ID" value="MBELARI_LOCUS16765"/>
</dbReference>
<accession>A0AAF3J541</accession>
<name>A0AAF3J541_9BILA</name>
<feature type="region of interest" description="Disordered" evidence="2">
    <location>
        <begin position="244"/>
        <end position="382"/>
    </location>
</feature>
<keyword evidence="3" id="KW-0472">Membrane</keyword>
<dbReference type="Proteomes" id="UP000887575">
    <property type="component" value="Unassembled WGS sequence"/>
</dbReference>
<dbReference type="InterPro" id="IPR008160">
    <property type="entry name" value="Collagen"/>
</dbReference>
<evidence type="ECO:0000256" key="1">
    <source>
        <dbReference type="ARBA" id="ARBA00022737"/>
    </source>
</evidence>
<feature type="compositionally biased region" description="Low complexity" evidence="2">
    <location>
        <begin position="337"/>
        <end position="358"/>
    </location>
</feature>
<keyword evidence="3" id="KW-1133">Transmembrane helix</keyword>
<dbReference type="PANTHER" id="PTHR24637:SF421">
    <property type="entry name" value="CUTICLE COLLAGEN DPY-2"/>
    <property type="match status" value="1"/>
</dbReference>
<proteinExistence type="predicted"/>
<reference evidence="5" key="1">
    <citation type="submission" date="2024-02" db="UniProtKB">
        <authorList>
            <consortium name="WormBaseParasite"/>
        </authorList>
    </citation>
    <scope>IDENTIFICATION</scope>
</reference>
<organism evidence="4 5">
    <name type="scientific">Mesorhabditis belari</name>
    <dbReference type="NCBI Taxonomy" id="2138241"/>
    <lineage>
        <taxon>Eukaryota</taxon>
        <taxon>Metazoa</taxon>
        <taxon>Ecdysozoa</taxon>
        <taxon>Nematoda</taxon>
        <taxon>Chromadorea</taxon>
        <taxon>Rhabditida</taxon>
        <taxon>Rhabditina</taxon>
        <taxon>Rhabditomorpha</taxon>
        <taxon>Rhabditoidea</taxon>
        <taxon>Rhabditidae</taxon>
        <taxon>Mesorhabditinae</taxon>
        <taxon>Mesorhabditis</taxon>
    </lineage>
</organism>
<feature type="compositionally biased region" description="Basic and acidic residues" evidence="2">
    <location>
        <begin position="250"/>
        <end position="261"/>
    </location>
</feature>
<dbReference type="Pfam" id="PF01391">
    <property type="entry name" value="Collagen"/>
    <property type="match status" value="1"/>
</dbReference>